<keyword evidence="1" id="KW-0145">Chemotaxis</keyword>
<accession>A0AAP6JCN4</accession>
<gene>
    <name evidence="6" type="ORF">VCB98_01370</name>
</gene>
<dbReference type="PANTHER" id="PTHR43531:SF11">
    <property type="entry name" value="METHYL-ACCEPTING CHEMOTAXIS PROTEIN 3"/>
    <property type="match status" value="1"/>
</dbReference>
<organism evidence="6 7">
    <name type="scientific">Natronospira elongata</name>
    <dbReference type="NCBI Taxonomy" id="3110268"/>
    <lineage>
        <taxon>Bacteria</taxon>
        <taxon>Pseudomonadati</taxon>
        <taxon>Pseudomonadota</taxon>
        <taxon>Gammaproteobacteria</taxon>
        <taxon>Natronospirales</taxon>
        <taxon>Natronospiraceae</taxon>
        <taxon>Natronospira</taxon>
    </lineage>
</organism>
<keyword evidence="2 4" id="KW-0807">Transducer</keyword>
<feature type="domain" description="Methyl-accepting transducer" evidence="5">
    <location>
        <begin position="211"/>
        <end position="433"/>
    </location>
</feature>
<evidence type="ECO:0000313" key="6">
    <source>
        <dbReference type="EMBL" id="MEA5444468.1"/>
    </source>
</evidence>
<dbReference type="GO" id="GO:0019825">
    <property type="term" value="F:oxygen binding"/>
    <property type="evidence" value="ECO:0007669"/>
    <property type="project" value="InterPro"/>
</dbReference>
<dbReference type="GO" id="GO:0004888">
    <property type="term" value="F:transmembrane signaling receptor activity"/>
    <property type="evidence" value="ECO:0007669"/>
    <property type="project" value="InterPro"/>
</dbReference>
<comment type="similarity">
    <text evidence="3">Belongs to the methyl-accepting chemotaxis (MCP) protein family.</text>
</comment>
<reference evidence="6 7" key="1">
    <citation type="submission" date="2023-12" db="EMBL/GenBank/DDBJ databases">
        <title>Whole-genome sequencing of halo(alkali)philic microorganisms from hypersaline lakes.</title>
        <authorList>
            <person name="Sorokin D.Y."/>
            <person name="Merkel A.Y."/>
            <person name="Messina E."/>
            <person name="Yakimov M."/>
        </authorList>
    </citation>
    <scope>NUCLEOTIDE SEQUENCE [LARGE SCALE GENOMIC DNA]</scope>
    <source>
        <strain evidence="6 7">AB-CW1</strain>
    </source>
</reference>
<evidence type="ECO:0000256" key="4">
    <source>
        <dbReference type="PROSITE-ProRule" id="PRU00284"/>
    </source>
</evidence>
<sequence length="439" mass="48558">MSLAEKLGINQTNLAERLSFLKLGPAEINRLASLKKWMDRRAPTIARSFYDFQFSHPASRRFFDAHARQHGIKLGKLRSHLEVAQSQYLRDITDHADRGGLGPDYFEKRLQVGKLHNDIGLPMKLYLGSYALYCELIRRQLWRDFWYRPLFRARAMEAIERVLLLDMQAVTDGFLIDLLDTLDLSESIAVERQHEDVTDYIGDYRAKMRAMLSGMREAADALGREGGELAGMVESLSSAAQEEAAAIQEMNTNLSGIQELTRQGEAHSRAAVLTAIGDGESSKSAVGAMDEISRSAEEITSIVDMINEIAFQTNLLALNAAVEAARAGHEGRGFAVVASEVKRLSDRTSESADQIRKLIARSSANIEEGSGYVKQVSEQVEEIATALREQSTAVTELGTAVQEIDRTAQANANDSQRLQDLAGKLGTRAEQLSGILDNR</sequence>
<keyword evidence="7" id="KW-1185">Reference proteome</keyword>
<dbReference type="PRINTS" id="PR00260">
    <property type="entry name" value="CHEMTRNSDUCR"/>
</dbReference>
<name>A0AAP6JCN4_9GAMM</name>
<dbReference type="InterPro" id="IPR039379">
    <property type="entry name" value="Protoglobin_sensor_dom"/>
</dbReference>
<dbReference type="Gene3D" id="1.10.490.10">
    <property type="entry name" value="Globins"/>
    <property type="match status" value="1"/>
</dbReference>
<dbReference type="Gene3D" id="1.10.287.950">
    <property type="entry name" value="Methyl-accepting chemotaxis protein"/>
    <property type="match status" value="1"/>
</dbReference>
<dbReference type="SUPFAM" id="SSF58104">
    <property type="entry name" value="Methyl-accepting chemotaxis protein (MCP) signaling domain"/>
    <property type="match status" value="1"/>
</dbReference>
<comment type="caution">
    <text evidence="6">The sequence shown here is derived from an EMBL/GenBank/DDBJ whole genome shotgun (WGS) entry which is preliminary data.</text>
</comment>
<dbReference type="InterPro" id="IPR009050">
    <property type="entry name" value="Globin-like_sf"/>
</dbReference>
<proteinExistence type="inferred from homology"/>
<dbReference type="Pfam" id="PF11563">
    <property type="entry name" value="Protoglobin"/>
    <property type="match status" value="1"/>
</dbReference>
<evidence type="ECO:0000259" key="5">
    <source>
        <dbReference type="PROSITE" id="PS50111"/>
    </source>
</evidence>
<dbReference type="RefSeq" id="WP_346049699.1">
    <property type="nucleotide sequence ID" value="NZ_JAYGII010000002.1"/>
</dbReference>
<evidence type="ECO:0000256" key="3">
    <source>
        <dbReference type="ARBA" id="ARBA00029447"/>
    </source>
</evidence>
<evidence type="ECO:0000256" key="1">
    <source>
        <dbReference type="ARBA" id="ARBA00022500"/>
    </source>
</evidence>
<dbReference type="Pfam" id="PF00015">
    <property type="entry name" value="MCPsignal"/>
    <property type="match status" value="1"/>
</dbReference>
<dbReference type="GO" id="GO:0007165">
    <property type="term" value="P:signal transduction"/>
    <property type="evidence" value="ECO:0007669"/>
    <property type="project" value="UniProtKB-KW"/>
</dbReference>
<dbReference type="InterPro" id="IPR044398">
    <property type="entry name" value="Globin-sensor_dom"/>
</dbReference>
<dbReference type="EMBL" id="JAYGII010000002">
    <property type="protein sequence ID" value="MEA5444468.1"/>
    <property type="molecule type" value="Genomic_DNA"/>
</dbReference>
<evidence type="ECO:0000256" key="2">
    <source>
        <dbReference type="ARBA" id="ARBA00023224"/>
    </source>
</evidence>
<dbReference type="GO" id="GO:0006935">
    <property type="term" value="P:chemotaxis"/>
    <property type="evidence" value="ECO:0007669"/>
    <property type="project" value="UniProtKB-KW"/>
</dbReference>
<dbReference type="SUPFAM" id="SSF46458">
    <property type="entry name" value="Globin-like"/>
    <property type="match status" value="1"/>
</dbReference>
<dbReference type="GO" id="GO:0005886">
    <property type="term" value="C:plasma membrane"/>
    <property type="evidence" value="ECO:0007669"/>
    <property type="project" value="TreeGrafter"/>
</dbReference>
<dbReference type="PROSITE" id="PS50111">
    <property type="entry name" value="CHEMOTAXIS_TRANSDUC_2"/>
    <property type="match status" value="1"/>
</dbReference>
<dbReference type="InterPro" id="IPR012292">
    <property type="entry name" value="Globin/Proto"/>
</dbReference>
<dbReference type="CDD" id="cd01068">
    <property type="entry name" value="globin_sensor"/>
    <property type="match status" value="1"/>
</dbReference>
<dbReference type="InterPro" id="IPR051310">
    <property type="entry name" value="MCP_chemotaxis"/>
</dbReference>
<dbReference type="Proteomes" id="UP001302316">
    <property type="component" value="Unassembled WGS sequence"/>
</dbReference>
<evidence type="ECO:0000313" key="7">
    <source>
        <dbReference type="Proteomes" id="UP001302316"/>
    </source>
</evidence>
<dbReference type="SMART" id="SM00283">
    <property type="entry name" value="MA"/>
    <property type="match status" value="1"/>
</dbReference>
<dbReference type="InterPro" id="IPR004090">
    <property type="entry name" value="Chemotax_Me-accpt_rcpt"/>
</dbReference>
<protein>
    <submittedName>
        <fullName evidence="6">Globin-coupled sensor protein</fullName>
    </submittedName>
</protein>
<dbReference type="AlphaFoldDB" id="A0AAP6JCN4"/>
<dbReference type="PANTHER" id="PTHR43531">
    <property type="entry name" value="PROTEIN ICFG"/>
    <property type="match status" value="1"/>
</dbReference>
<dbReference type="GO" id="GO:0020037">
    <property type="term" value="F:heme binding"/>
    <property type="evidence" value="ECO:0007669"/>
    <property type="project" value="InterPro"/>
</dbReference>
<dbReference type="InterPro" id="IPR004089">
    <property type="entry name" value="MCPsignal_dom"/>
</dbReference>